<dbReference type="Gene3D" id="1.10.10.10">
    <property type="entry name" value="Winged helix-like DNA-binding domain superfamily/Winged helix DNA-binding domain"/>
    <property type="match status" value="1"/>
</dbReference>
<dbReference type="GO" id="GO:0004803">
    <property type="term" value="F:transposase activity"/>
    <property type="evidence" value="ECO:0007669"/>
    <property type="project" value="InterPro"/>
</dbReference>
<evidence type="ECO:0000256" key="1">
    <source>
        <dbReference type="ARBA" id="ARBA00009964"/>
    </source>
</evidence>
<keyword evidence="2" id="KW-0175">Coiled coil</keyword>
<reference evidence="3 4" key="1">
    <citation type="journal article" date="2005" name="Nucleic Acids Res.">
        <title>Genome dynamics and diversity of Shigella species, the etiologic agents of bacillary dysentery.</title>
        <authorList>
            <person name="Yang F."/>
            <person name="Yang J."/>
            <person name="Zhang X."/>
            <person name="Chen L."/>
            <person name="Jiang Y."/>
            <person name="Yan Y."/>
            <person name="Tang X."/>
            <person name="Wang J."/>
            <person name="Xiong Z."/>
            <person name="Dong J."/>
            <person name="Xue Y."/>
            <person name="Zhu Y."/>
            <person name="Xu X."/>
            <person name="Sun L."/>
            <person name="Chen S."/>
            <person name="Nie H."/>
            <person name="Peng J."/>
            <person name="Xu J."/>
            <person name="Wang Y."/>
            <person name="Yuan Z."/>
            <person name="Wen Y."/>
            <person name="Yao Z."/>
            <person name="Shen Y."/>
            <person name="Qiang B."/>
            <person name="Hou Y."/>
            <person name="Yu J."/>
            <person name="Jin Q."/>
        </authorList>
    </citation>
    <scope>NUCLEOTIDE SEQUENCE [LARGE SCALE GENOMIC DNA]</scope>
    <source>
        <strain evidence="3 4">Sb227</strain>
    </source>
</reference>
<comment type="similarity">
    <text evidence="1">Belongs to the transposase 8 family.</text>
</comment>
<protein>
    <submittedName>
        <fullName evidence="3">IS629 ORF1</fullName>
    </submittedName>
</protein>
<dbReference type="Pfam" id="PF01527">
    <property type="entry name" value="HTH_Tnp_1"/>
    <property type="match status" value="1"/>
</dbReference>
<gene>
    <name evidence="3" type="ordered locus">SBO_0253</name>
</gene>
<dbReference type="HOGENOM" id="CLU_1615471_0_0_6"/>
<dbReference type="SUPFAM" id="SSF46689">
    <property type="entry name" value="Homeodomain-like"/>
    <property type="match status" value="1"/>
</dbReference>
<dbReference type="KEGG" id="sbo:SBO_0253"/>
<name>Q325P0_SHIBS</name>
<dbReference type="AlphaFoldDB" id="Q325P0"/>
<dbReference type="Proteomes" id="UP000007067">
    <property type="component" value="Chromosome"/>
</dbReference>
<dbReference type="GO" id="GO:0003677">
    <property type="term" value="F:DNA binding"/>
    <property type="evidence" value="ECO:0007669"/>
    <property type="project" value="InterPro"/>
</dbReference>
<evidence type="ECO:0000313" key="4">
    <source>
        <dbReference type="Proteomes" id="UP000007067"/>
    </source>
</evidence>
<dbReference type="InterPro" id="IPR009057">
    <property type="entry name" value="Homeodomain-like_sf"/>
</dbReference>
<proteinExistence type="inferred from homology"/>
<evidence type="ECO:0000256" key="2">
    <source>
        <dbReference type="SAM" id="Coils"/>
    </source>
</evidence>
<dbReference type="InterPro" id="IPR036388">
    <property type="entry name" value="WH-like_DNA-bd_sf"/>
</dbReference>
<feature type="coiled-coil region" evidence="2">
    <location>
        <begin position="123"/>
        <end position="150"/>
    </location>
</feature>
<sequence>MVTLCQVFGVHRSSYRYWKNRPEKPDGRRAVLRSQVLSYMNRPGNPETKLPEKEVNRMTKNTRFSPEVRQRAIRMVLESQGEYDSQWAAICSIAPKIGCTPETLRVWVRQHERDTGGGDGGLTTAKRQRLKELERENRELRRSNDILRQASAYFAKAEFDRLWKK</sequence>
<dbReference type="GO" id="GO:0006313">
    <property type="term" value="P:DNA transposition"/>
    <property type="evidence" value="ECO:0007669"/>
    <property type="project" value="InterPro"/>
</dbReference>
<dbReference type="EMBL" id="CP000036">
    <property type="protein sequence ID" value="ABB64968.1"/>
    <property type="molecule type" value="Genomic_DNA"/>
</dbReference>
<evidence type="ECO:0000313" key="3">
    <source>
        <dbReference type="EMBL" id="ABB64968.1"/>
    </source>
</evidence>
<dbReference type="InterPro" id="IPR002514">
    <property type="entry name" value="Transposase_8"/>
</dbReference>
<organism evidence="3 4">
    <name type="scientific">Shigella boydii serotype 4 (strain Sb227)</name>
    <dbReference type="NCBI Taxonomy" id="300268"/>
    <lineage>
        <taxon>Bacteria</taxon>
        <taxon>Pseudomonadati</taxon>
        <taxon>Pseudomonadota</taxon>
        <taxon>Gammaproteobacteria</taxon>
        <taxon>Enterobacterales</taxon>
        <taxon>Enterobacteriaceae</taxon>
        <taxon>Shigella</taxon>
    </lineage>
</organism>
<accession>Q325P0</accession>